<dbReference type="EMBL" id="DF968342">
    <property type="protein sequence ID" value="GAP50567.1"/>
    <property type="molecule type" value="Genomic_DNA"/>
</dbReference>
<protein>
    <submittedName>
        <fullName evidence="2">AAEL001372-PA</fullName>
    </submittedName>
</protein>
<reference evidence="2" key="1">
    <citation type="journal article" date="2015" name="Genome Announc.">
        <title>Draft Genome Sequence of Thiostrepton-Producing Streptomyces azureus ATCC 14921.</title>
        <authorList>
            <person name="Sakihara K."/>
            <person name="Maeda J."/>
            <person name="Tashiro K."/>
            <person name="Fujino Y."/>
            <person name="Kuhara S."/>
            <person name="Ohshima T."/>
            <person name="Ogata S."/>
            <person name="Doi K."/>
        </authorList>
    </citation>
    <scope>NUCLEOTIDE SEQUENCE [LARGE SCALE GENOMIC DNA]</scope>
    <source>
        <strain evidence="2">ATCC14921</strain>
    </source>
</reference>
<accession>A0A0K8PRR7</accession>
<proteinExistence type="predicted"/>
<name>A0A0K8PRR7_STRAJ</name>
<feature type="compositionally biased region" description="Basic and acidic residues" evidence="1">
    <location>
        <begin position="68"/>
        <end position="77"/>
    </location>
</feature>
<feature type="region of interest" description="Disordered" evidence="1">
    <location>
        <begin position="68"/>
        <end position="101"/>
    </location>
</feature>
<evidence type="ECO:0000313" key="3">
    <source>
        <dbReference type="Proteomes" id="UP000053859"/>
    </source>
</evidence>
<dbReference type="AlphaFoldDB" id="A0A0K8PRR7"/>
<evidence type="ECO:0000313" key="2">
    <source>
        <dbReference type="EMBL" id="GAP50567.1"/>
    </source>
</evidence>
<evidence type="ECO:0000256" key="1">
    <source>
        <dbReference type="SAM" id="MobiDB-lite"/>
    </source>
</evidence>
<gene>
    <name evidence="2" type="ORF">SAZU_5425</name>
</gene>
<sequence length="127" mass="13330">MAGGRIAIGVGGGDHRNPGDALHVELAGFEMRSQVQLVFQLVCGGGGYVGADLRKHRRCLRVGERRCPFGSPDRSHDQPFYSASASPIGGSANGAGAHTAANRPAPGDVALGFWTHHPSCIRVRFLA</sequence>
<keyword evidence="3" id="KW-1185">Reference proteome</keyword>
<organism evidence="2 3">
    <name type="scientific">Streptomyces azureus</name>
    <dbReference type="NCBI Taxonomy" id="146537"/>
    <lineage>
        <taxon>Bacteria</taxon>
        <taxon>Bacillati</taxon>
        <taxon>Actinomycetota</taxon>
        <taxon>Actinomycetes</taxon>
        <taxon>Kitasatosporales</taxon>
        <taxon>Streptomycetaceae</taxon>
        <taxon>Streptomyces</taxon>
    </lineage>
</organism>
<dbReference type="PATRIC" id="fig|146537.3.peg.5711"/>
<dbReference type="Proteomes" id="UP000053859">
    <property type="component" value="Unassembled WGS sequence"/>
</dbReference>